<dbReference type="EMBL" id="JAAKZV010000205">
    <property type="protein sequence ID" value="NGN68435.1"/>
    <property type="molecule type" value="Genomic_DNA"/>
</dbReference>
<sequence>MTADGILCTVIDPDASIDLLVSAIEELLTADQCPNPEYARHEAGQKAAEALSAYRDAVGAGITPKQSDGALLWRGWIR</sequence>
<dbReference type="Proteomes" id="UP000481583">
    <property type="component" value="Unassembled WGS sequence"/>
</dbReference>
<keyword evidence="2" id="KW-1185">Reference proteome</keyword>
<dbReference type="RefSeq" id="WP_165242386.1">
    <property type="nucleotide sequence ID" value="NZ_JAAKZV010000205.1"/>
</dbReference>
<name>A0A6G4U869_9ACTN</name>
<reference evidence="1 2" key="1">
    <citation type="submission" date="2020-02" db="EMBL/GenBank/DDBJ databases">
        <title>Whole-genome analyses of novel actinobacteria.</title>
        <authorList>
            <person name="Sahin N."/>
        </authorList>
    </citation>
    <scope>NUCLEOTIDE SEQUENCE [LARGE SCALE GENOMIC DNA]</scope>
    <source>
        <strain evidence="1 2">A7024</strain>
    </source>
</reference>
<evidence type="ECO:0000313" key="2">
    <source>
        <dbReference type="Proteomes" id="UP000481583"/>
    </source>
</evidence>
<evidence type="ECO:0000313" key="1">
    <source>
        <dbReference type="EMBL" id="NGN68435.1"/>
    </source>
</evidence>
<organism evidence="1 2">
    <name type="scientific">Streptomyces coryli</name>
    <dbReference type="NCBI Taxonomy" id="1128680"/>
    <lineage>
        <taxon>Bacteria</taxon>
        <taxon>Bacillati</taxon>
        <taxon>Actinomycetota</taxon>
        <taxon>Actinomycetes</taxon>
        <taxon>Kitasatosporales</taxon>
        <taxon>Streptomycetaceae</taxon>
        <taxon>Streptomyces</taxon>
    </lineage>
</organism>
<proteinExistence type="predicted"/>
<comment type="caution">
    <text evidence="1">The sequence shown here is derived from an EMBL/GenBank/DDBJ whole genome shotgun (WGS) entry which is preliminary data.</text>
</comment>
<gene>
    <name evidence="1" type="ORF">G5C51_31630</name>
</gene>
<accession>A0A6G4U869</accession>
<dbReference type="AlphaFoldDB" id="A0A6G4U869"/>
<protein>
    <submittedName>
        <fullName evidence="1">Uncharacterized protein</fullName>
    </submittedName>
</protein>